<protein>
    <submittedName>
        <fullName evidence="1">Uncharacterized protein</fullName>
    </submittedName>
</protein>
<dbReference type="AlphaFoldDB" id="A0ABD5BHI5"/>
<name>A0ABD5BHI5_SERMA</name>
<comment type="caution">
    <text evidence="1">The sequence shown here is derived from an EMBL/GenBank/DDBJ whole genome shotgun (WGS) entry which is preliminary data.</text>
</comment>
<reference evidence="1 2" key="1">
    <citation type="submission" date="2023-07" db="EMBL/GenBank/DDBJ databases">
        <title>Pathogens genome sequencing project 196.</title>
        <authorList>
            <person name="Cao X."/>
        </authorList>
    </citation>
    <scope>NUCLEOTIDE SEQUENCE [LARGE SCALE GENOMIC DNA]</scope>
    <source>
        <strain evidence="1 2">SM41</strain>
    </source>
</reference>
<organism evidence="1 2">
    <name type="scientific">Serratia marcescens</name>
    <dbReference type="NCBI Taxonomy" id="615"/>
    <lineage>
        <taxon>Bacteria</taxon>
        <taxon>Pseudomonadati</taxon>
        <taxon>Pseudomonadota</taxon>
        <taxon>Gammaproteobacteria</taxon>
        <taxon>Enterobacterales</taxon>
        <taxon>Yersiniaceae</taxon>
        <taxon>Serratia</taxon>
    </lineage>
</organism>
<dbReference type="Proteomes" id="UP001234811">
    <property type="component" value="Unassembled WGS sequence"/>
</dbReference>
<sequence length="312" mass="35349">MLNAIAENNLIPGDRGKMMKIKNERNGTYDDFLNAILTFESTIDPQKAQYYAENYDNPTATSYQDVEYPGRVIRAQDGTTTKSNVSIREYFERLGIGKYYTQGSTDPQMFKQMQYATMNYLGFIGYQLSEQDFWDLGYYTHYDENHLPKYYSDVPVSNWANGVRDKVMNLPGKGEVHVTDVNTWQGTFTGKHGINSFDDVLDPDKQDYVAKDHFVDKYEGMVRLLAERGKTLNDYLGTTIRWSECHPVLTPPPGVPDAVEITLSGLLGGAHLRGAEGITALLVDRENRADENGTAILQYVYQFAGYDTPFNP</sequence>
<proteinExistence type="predicted"/>
<accession>A0ABD5BHI5</accession>
<dbReference type="EMBL" id="JAVIPQ010000138">
    <property type="protein sequence ID" value="MDQ9555809.1"/>
    <property type="molecule type" value="Genomic_DNA"/>
</dbReference>
<evidence type="ECO:0000313" key="2">
    <source>
        <dbReference type="Proteomes" id="UP001234811"/>
    </source>
</evidence>
<dbReference type="RefSeq" id="WP_223307133.1">
    <property type="nucleotide sequence ID" value="NZ_CP026050.1"/>
</dbReference>
<gene>
    <name evidence="1" type="ORF">RF091_09840</name>
</gene>
<evidence type="ECO:0000313" key="1">
    <source>
        <dbReference type="EMBL" id="MDQ9555809.1"/>
    </source>
</evidence>